<evidence type="ECO:0000313" key="1">
    <source>
        <dbReference type="EMBL" id="GIP57921.1"/>
    </source>
</evidence>
<comment type="caution">
    <text evidence="1">The sequence shown here is derived from an EMBL/GenBank/DDBJ whole genome shotgun (WGS) entry which is preliminary data.</text>
</comment>
<dbReference type="EMBL" id="BOSM01000002">
    <property type="protein sequence ID" value="GIP57921.1"/>
    <property type="molecule type" value="Genomic_DNA"/>
</dbReference>
<evidence type="ECO:0000313" key="2">
    <source>
        <dbReference type="Proteomes" id="UP000681290"/>
    </source>
</evidence>
<name>A0ABQ4MPJ0_9BACL</name>
<accession>A0ABQ4MPJ0</accession>
<reference evidence="1 2" key="1">
    <citation type="submission" date="2021-03" db="EMBL/GenBank/DDBJ databases">
        <title>Antimicrobial resistance genes in bacteria isolated from Japanese honey, and their potential for conferring macrolide and lincosamide resistance in the American foulbrood pathogen Paenibacillus larvae.</title>
        <authorList>
            <person name="Okamoto M."/>
            <person name="Kumagai M."/>
            <person name="Kanamori H."/>
            <person name="Takamatsu D."/>
        </authorList>
    </citation>
    <scope>NUCLEOTIDE SEQUENCE [LARGE SCALE GENOMIC DNA]</scope>
    <source>
        <strain evidence="1 2">J15TS10</strain>
    </source>
</reference>
<gene>
    <name evidence="1" type="ORF">J15TS10_17350</name>
</gene>
<sequence>MAQIQNVLKVELDPNRPVPEITQVIQAIISLYPPIERESILEGIKDEVSIGIKQLKGVDPHGEPVRKPNSK</sequence>
<organism evidence="1 2">
    <name type="scientific">Paenibacillus woosongensis</name>
    <dbReference type="NCBI Taxonomy" id="307580"/>
    <lineage>
        <taxon>Bacteria</taxon>
        <taxon>Bacillati</taxon>
        <taxon>Bacillota</taxon>
        <taxon>Bacilli</taxon>
        <taxon>Bacillales</taxon>
        <taxon>Paenibacillaceae</taxon>
        <taxon>Paenibacillus</taxon>
    </lineage>
</organism>
<dbReference type="RefSeq" id="WP_213590412.1">
    <property type="nucleotide sequence ID" value="NZ_BOSM01000002.1"/>
</dbReference>
<proteinExistence type="predicted"/>
<dbReference type="Proteomes" id="UP000681290">
    <property type="component" value="Unassembled WGS sequence"/>
</dbReference>
<keyword evidence="2" id="KW-1185">Reference proteome</keyword>
<protein>
    <submittedName>
        <fullName evidence="1">Uncharacterized protein</fullName>
    </submittedName>
</protein>